<evidence type="ECO:0000256" key="10">
    <source>
        <dbReference type="SAM" id="Coils"/>
    </source>
</evidence>
<sequence>MGRTLYLNENRGMTVFRDGPSIRVEEKTKAGRRIPVRLVGRVIVIGNVRLDSGAITLFTENDIPVTFMNRRSEETAVAMPYNHRLPTHYEEQKSLLDSEENIYRYKEWADAKRVLLQLNMIRRFLPDLAHKLEKSGFGEGNYQILLKNIRRVNDEQWLIVNGIINNLLREIIIESICKAGLDPHLGVIHRRHNFGLVLDICYTMGGESDLQSIQFFKSYKDKKLIIREKSQWVVTNEGIRNIVHRFENKRKELRNKIENIIDELFELIRELRT</sequence>
<feature type="coiled-coil region" evidence="10">
    <location>
        <begin position="236"/>
        <end position="270"/>
    </location>
</feature>
<organism evidence="11 12">
    <name type="scientific">Candidatus Schekmanbacteria bacterium RBG_16_38_10</name>
    <dbReference type="NCBI Taxonomy" id="1817879"/>
    <lineage>
        <taxon>Bacteria</taxon>
        <taxon>Candidatus Schekmaniibacteriota</taxon>
    </lineage>
</organism>
<protein>
    <recommendedName>
        <fullName evidence="13">CRISPR-associated endonuclease Cas1</fullName>
    </recommendedName>
</protein>
<evidence type="ECO:0000256" key="3">
    <source>
        <dbReference type="ARBA" id="ARBA00022759"/>
    </source>
</evidence>
<dbReference type="AlphaFoldDB" id="A0A1F7RR95"/>
<dbReference type="GO" id="GO:0004519">
    <property type="term" value="F:endonuclease activity"/>
    <property type="evidence" value="ECO:0007669"/>
    <property type="project" value="UniProtKB-KW"/>
</dbReference>
<proteinExistence type="predicted"/>
<dbReference type="GO" id="GO:0043571">
    <property type="term" value="P:maintenance of CRISPR repeat elements"/>
    <property type="evidence" value="ECO:0007669"/>
    <property type="project" value="InterPro"/>
</dbReference>
<evidence type="ECO:0000313" key="12">
    <source>
        <dbReference type="Proteomes" id="UP000178797"/>
    </source>
</evidence>
<dbReference type="Proteomes" id="UP000178797">
    <property type="component" value="Unassembled WGS sequence"/>
</dbReference>
<keyword evidence="10" id="KW-0175">Coiled coil</keyword>
<dbReference type="PANTHER" id="PTHR34353:SF2">
    <property type="entry name" value="CRISPR-ASSOCIATED ENDONUCLEASE CAS1 1"/>
    <property type="match status" value="1"/>
</dbReference>
<keyword evidence="4" id="KW-0378">Hydrolase</keyword>
<evidence type="ECO:0008006" key="13">
    <source>
        <dbReference type="Google" id="ProtNLM"/>
    </source>
</evidence>
<comment type="subunit">
    <text evidence="9">Homodimer, forms a heterotetramer with a Cas2 homodimer.</text>
</comment>
<dbReference type="PANTHER" id="PTHR34353">
    <property type="entry name" value="CRISPR-ASSOCIATED ENDONUCLEASE CAS1 1"/>
    <property type="match status" value="1"/>
</dbReference>
<evidence type="ECO:0000256" key="5">
    <source>
        <dbReference type="ARBA" id="ARBA00022842"/>
    </source>
</evidence>
<dbReference type="InterPro" id="IPR042211">
    <property type="entry name" value="CRISPR-assoc_Cas1_N"/>
</dbReference>
<evidence type="ECO:0000256" key="7">
    <source>
        <dbReference type="ARBA" id="ARBA00023125"/>
    </source>
</evidence>
<evidence type="ECO:0000256" key="6">
    <source>
        <dbReference type="ARBA" id="ARBA00023118"/>
    </source>
</evidence>
<keyword evidence="2" id="KW-0479">Metal-binding</keyword>
<keyword evidence="8" id="KW-0464">Manganese</keyword>
<dbReference type="Gene3D" id="3.100.10.20">
    <property type="entry name" value="CRISPR-associated endonuclease Cas1, N-terminal domain"/>
    <property type="match status" value="1"/>
</dbReference>
<evidence type="ECO:0000256" key="2">
    <source>
        <dbReference type="ARBA" id="ARBA00022723"/>
    </source>
</evidence>
<comment type="caution">
    <text evidence="11">The sequence shown here is derived from an EMBL/GenBank/DDBJ whole genome shotgun (WGS) entry which is preliminary data.</text>
</comment>
<accession>A0A1F7RR95</accession>
<gene>
    <name evidence="11" type="ORF">A2W05_04340</name>
</gene>
<evidence type="ECO:0000313" key="11">
    <source>
        <dbReference type="EMBL" id="OGL43870.1"/>
    </source>
</evidence>
<dbReference type="InterPro" id="IPR050646">
    <property type="entry name" value="Cas1"/>
</dbReference>
<dbReference type="InterPro" id="IPR042206">
    <property type="entry name" value="CRISPR-assoc_Cas1_C"/>
</dbReference>
<keyword evidence="1" id="KW-0540">Nuclease</keyword>
<dbReference type="InterPro" id="IPR002729">
    <property type="entry name" value="CRISPR-assoc_Cas1"/>
</dbReference>
<evidence type="ECO:0000256" key="8">
    <source>
        <dbReference type="ARBA" id="ARBA00023211"/>
    </source>
</evidence>
<evidence type="ECO:0000256" key="1">
    <source>
        <dbReference type="ARBA" id="ARBA00022722"/>
    </source>
</evidence>
<evidence type="ECO:0000256" key="9">
    <source>
        <dbReference type="ARBA" id="ARBA00038592"/>
    </source>
</evidence>
<keyword evidence="6" id="KW-0051">Antiviral defense</keyword>
<dbReference type="GO" id="GO:0051607">
    <property type="term" value="P:defense response to virus"/>
    <property type="evidence" value="ECO:0007669"/>
    <property type="project" value="UniProtKB-KW"/>
</dbReference>
<dbReference type="EMBL" id="MGDE01000206">
    <property type="protein sequence ID" value="OGL43870.1"/>
    <property type="molecule type" value="Genomic_DNA"/>
</dbReference>
<dbReference type="GO" id="GO:0003677">
    <property type="term" value="F:DNA binding"/>
    <property type="evidence" value="ECO:0007669"/>
    <property type="project" value="UniProtKB-KW"/>
</dbReference>
<dbReference type="Pfam" id="PF01867">
    <property type="entry name" value="Cas_Cas1"/>
    <property type="match status" value="1"/>
</dbReference>
<dbReference type="GO" id="GO:0046872">
    <property type="term" value="F:metal ion binding"/>
    <property type="evidence" value="ECO:0007669"/>
    <property type="project" value="UniProtKB-KW"/>
</dbReference>
<keyword evidence="7" id="KW-0238">DNA-binding</keyword>
<dbReference type="GO" id="GO:0016787">
    <property type="term" value="F:hydrolase activity"/>
    <property type="evidence" value="ECO:0007669"/>
    <property type="project" value="UniProtKB-KW"/>
</dbReference>
<name>A0A1F7RR95_9BACT</name>
<keyword evidence="5" id="KW-0460">Magnesium</keyword>
<evidence type="ECO:0000256" key="4">
    <source>
        <dbReference type="ARBA" id="ARBA00022801"/>
    </source>
</evidence>
<keyword evidence="3" id="KW-0255">Endonuclease</keyword>
<reference evidence="11 12" key="1">
    <citation type="journal article" date="2016" name="Nat. Commun.">
        <title>Thousands of microbial genomes shed light on interconnected biogeochemical processes in an aquifer system.</title>
        <authorList>
            <person name="Anantharaman K."/>
            <person name="Brown C.T."/>
            <person name="Hug L.A."/>
            <person name="Sharon I."/>
            <person name="Castelle C.J."/>
            <person name="Probst A.J."/>
            <person name="Thomas B.C."/>
            <person name="Singh A."/>
            <person name="Wilkins M.J."/>
            <person name="Karaoz U."/>
            <person name="Brodie E.L."/>
            <person name="Williams K.H."/>
            <person name="Hubbard S.S."/>
            <person name="Banfield J.F."/>
        </authorList>
    </citation>
    <scope>NUCLEOTIDE SEQUENCE [LARGE SCALE GENOMIC DNA]</scope>
</reference>
<dbReference type="Gene3D" id="1.20.120.920">
    <property type="entry name" value="CRISPR-associated endonuclease Cas1, C-terminal domain"/>
    <property type="match status" value="1"/>
</dbReference>